<dbReference type="Proteomes" id="UP000317178">
    <property type="component" value="Chromosome"/>
</dbReference>
<protein>
    <submittedName>
        <fullName evidence="1">Uncharacterized protein</fullName>
    </submittedName>
</protein>
<gene>
    <name evidence="1" type="ORF">Pla110_24050</name>
</gene>
<keyword evidence="2" id="KW-1185">Reference proteome</keyword>
<dbReference type="EMBL" id="CP036281">
    <property type="protein sequence ID" value="QDU80673.1"/>
    <property type="molecule type" value="Genomic_DNA"/>
</dbReference>
<evidence type="ECO:0000313" key="2">
    <source>
        <dbReference type="Proteomes" id="UP000317178"/>
    </source>
</evidence>
<name>A0A518CN87_9PLAN</name>
<evidence type="ECO:0000313" key="1">
    <source>
        <dbReference type="EMBL" id="QDU80673.1"/>
    </source>
</evidence>
<organism evidence="1 2">
    <name type="scientific">Polystyrenella longa</name>
    <dbReference type="NCBI Taxonomy" id="2528007"/>
    <lineage>
        <taxon>Bacteria</taxon>
        <taxon>Pseudomonadati</taxon>
        <taxon>Planctomycetota</taxon>
        <taxon>Planctomycetia</taxon>
        <taxon>Planctomycetales</taxon>
        <taxon>Planctomycetaceae</taxon>
        <taxon>Polystyrenella</taxon>
    </lineage>
</organism>
<proteinExistence type="predicted"/>
<reference evidence="1 2" key="1">
    <citation type="submission" date="2019-02" db="EMBL/GenBank/DDBJ databases">
        <title>Deep-cultivation of Planctomycetes and their phenomic and genomic characterization uncovers novel biology.</title>
        <authorList>
            <person name="Wiegand S."/>
            <person name="Jogler M."/>
            <person name="Boedeker C."/>
            <person name="Pinto D."/>
            <person name="Vollmers J."/>
            <person name="Rivas-Marin E."/>
            <person name="Kohn T."/>
            <person name="Peeters S.H."/>
            <person name="Heuer A."/>
            <person name="Rast P."/>
            <person name="Oberbeckmann S."/>
            <person name="Bunk B."/>
            <person name="Jeske O."/>
            <person name="Meyerdierks A."/>
            <person name="Storesund J.E."/>
            <person name="Kallscheuer N."/>
            <person name="Luecker S."/>
            <person name="Lage O.M."/>
            <person name="Pohl T."/>
            <person name="Merkel B.J."/>
            <person name="Hornburger P."/>
            <person name="Mueller R.-W."/>
            <person name="Bruemmer F."/>
            <person name="Labrenz M."/>
            <person name="Spormann A.M."/>
            <person name="Op den Camp H."/>
            <person name="Overmann J."/>
            <person name="Amann R."/>
            <person name="Jetten M.S.M."/>
            <person name="Mascher T."/>
            <person name="Medema M.H."/>
            <person name="Devos D.P."/>
            <person name="Kaster A.-K."/>
            <person name="Ovreas L."/>
            <person name="Rohde M."/>
            <person name="Galperin M.Y."/>
            <person name="Jogler C."/>
        </authorList>
    </citation>
    <scope>NUCLEOTIDE SEQUENCE [LARGE SCALE GENOMIC DNA]</scope>
    <source>
        <strain evidence="1 2">Pla110</strain>
    </source>
</reference>
<dbReference type="AlphaFoldDB" id="A0A518CN87"/>
<dbReference type="KEGG" id="plon:Pla110_24050"/>
<accession>A0A518CN87</accession>
<sequence length="57" mass="6650">MLSTLPKCKYKTSQANYVAYLQLHKYPLQPLFSTQYAINVPLWGDFHAYAAYLDLHI</sequence>